<gene>
    <name evidence="2" type="ORF">C8D78_0753</name>
</gene>
<dbReference type="EMBL" id="RBIR01000001">
    <property type="protein sequence ID" value="RKR30428.1"/>
    <property type="molecule type" value="Genomic_DNA"/>
</dbReference>
<keyword evidence="1" id="KW-0812">Transmembrane</keyword>
<dbReference type="AlphaFoldDB" id="A0A495FMG3"/>
<proteinExistence type="predicted"/>
<feature type="transmembrane region" description="Helical" evidence="1">
    <location>
        <begin position="49"/>
        <end position="72"/>
    </location>
</feature>
<dbReference type="Proteomes" id="UP000276055">
    <property type="component" value="Unassembled WGS sequence"/>
</dbReference>
<evidence type="ECO:0000313" key="3">
    <source>
        <dbReference type="Proteomes" id="UP000276055"/>
    </source>
</evidence>
<comment type="caution">
    <text evidence="2">The sequence shown here is derived from an EMBL/GenBank/DDBJ whole genome shotgun (WGS) entry which is preliminary data.</text>
</comment>
<keyword evidence="1" id="KW-1133">Transmembrane helix</keyword>
<evidence type="ECO:0000256" key="1">
    <source>
        <dbReference type="SAM" id="Phobius"/>
    </source>
</evidence>
<accession>A0A495FMG3</accession>
<reference evidence="2 3" key="1">
    <citation type="submission" date="2018-10" db="EMBL/GenBank/DDBJ databases">
        <title>Genomic Encyclopedia of Type Strains, Phase IV (KMG-IV): sequencing the most valuable type-strain genomes for metagenomic binning, comparative biology and taxonomic classification.</title>
        <authorList>
            <person name="Goeker M."/>
        </authorList>
    </citation>
    <scope>NUCLEOTIDE SEQUENCE [LARGE SCALE GENOMIC DNA]</scope>
    <source>
        <strain evidence="2 3">DSM 25586</strain>
    </source>
</reference>
<organism evidence="2 3">
    <name type="scientific">Arthrobacter oryzae</name>
    <dbReference type="NCBI Taxonomy" id="409290"/>
    <lineage>
        <taxon>Bacteria</taxon>
        <taxon>Bacillati</taxon>
        <taxon>Actinomycetota</taxon>
        <taxon>Actinomycetes</taxon>
        <taxon>Micrococcales</taxon>
        <taxon>Micrococcaceae</taxon>
        <taxon>Arthrobacter</taxon>
    </lineage>
</organism>
<feature type="transmembrane region" description="Helical" evidence="1">
    <location>
        <begin position="12"/>
        <end position="37"/>
    </location>
</feature>
<evidence type="ECO:0000313" key="2">
    <source>
        <dbReference type="EMBL" id="RKR30428.1"/>
    </source>
</evidence>
<dbReference type="OrthoDB" id="4952392at2"/>
<dbReference type="RefSeq" id="WP_120950482.1">
    <property type="nucleotide sequence ID" value="NZ_RBIR01000001.1"/>
</dbReference>
<keyword evidence="1" id="KW-0472">Membrane</keyword>
<name>A0A495FMG3_9MICC</name>
<protein>
    <recommendedName>
        <fullName evidence="4">DUF4282 domain-containing protein</fullName>
    </recommendedName>
</protein>
<evidence type="ECO:0008006" key="4">
    <source>
        <dbReference type="Google" id="ProtNLM"/>
    </source>
</evidence>
<sequence>METLKKVVTNEYFPAAAVLSGVILFWVLGLFGGLSLLSSRQTPVTTLTWLLFVYAVAVLSPLAGLVAAIDLVRRWLRNRKARAAELA</sequence>